<protein>
    <submittedName>
        <fullName evidence="2">Uncharacterized protein</fullName>
    </submittedName>
</protein>
<organism evidence="2 3">
    <name type="scientific">Eruca vesicaria subsp. sativa</name>
    <name type="common">Garden rocket</name>
    <name type="synonym">Eruca sativa</name>
    <dbReference type="NCBI Taxonomy" id="29727"/>
    <lineage>
        <taxon>Eukaryota</taxon>
        <taxon>Viridiplantae</taxon>
        <taxon>Streptophyta</taxon>
        <taxon>Embryophyta</taxon>
        <taxon>Tracheophyta</taxon>
        <taxon>Spermatophyta</taxon>
        <taxon>Magnoliopsida</taxon>
        <taxon>eudicotyledons</taxon>
        <taxon>Gunneridae</taxon>
        <taxon>Pentapetalae</taxon>
        <taxon>rosids</taxon>
        <taxon>malvids</taxon>
        <taxon>Brassicales</taxon>
        <taxon>Brassicaceae</taxon>
        <taxon>Brassiceae</taxon>
        <taxon>Eruca</taxon>
    </lineage>
</organism>
<feature type="region of interest" description="Disordered" evidence="1">
    <location>
        <begin position="76"/>
        <end position="105"/>
    </location>
</feature>
<name>A0ABC8KP61_ERUVS</name>
<dbReference type="Proteomes" id="UP001642260">
    <property type="component" value="Unassembled WGS sequence"/>
</dbReference>
<comment type="caution">
    <text evidence="2">The sequence shown here is derived from an EMBL/GenBank/DDBJ whole genome shotgun (WGS) entry which is preliminary data.</text>
</comment>
<keyword evidence="3" id="KW-1185">Reference proteome</keyword>
<gene>
    <name evidence="2" type="ORF">ERUC_LOCUS23407</name>
</gene>
<proteinExistence type="predicted"/>
<reference evidence="2 3" key="1">
    <citation type="submission" date="2022-03" db="EMBL/GenBank/DDBJ databases">
        <authorList>
            <person name="Macdonald S."/>
            <person name="Ahmed S."/>
            <person name="Newling K."/>
        </authorList>
    </citation>
    <scope>NUCLEOTIDE SEQUENCE [LARGE SCALE GENOMIC DNA]</scope>
</reference>
<sequence length="105" mass="11451">MRSARRLRYMAKLSVYDKSEQAVFNNESVGADEVVPVPQTLVETIGQTRRFIVKVSAHNLTGKTQTITVTKVLPPEQPQLPIEDAVDEKTEGISGGHGSEEVTSG</sequence>
<evidence type="ECO:0000313" key="2">
    <source>
        <dbReference type="EMBL" id="CAH8357651.1"/>
    </source>
</evidence>
<evidence type="ECO:0000313" key="3">
    <source>
        <dbReference type="Proteomes" id="UP001642260"/>
    </source>
</evidence>
<accession>A0ABC8KP61</accession>
<dbReference type="AlphaFoldDB" id="A0ABC8KP61"/>
<evidence type="ECO:0000256" key="1">
    <source>
        <dbReference type="SAM" id="MobiDB-lite"/>
    </source>
</evidence>
<dbReference type="EMBL" id="CAKOAT010235154">
    <property type="protein sequence ID" value="CAH8357651.1"/>
    <property type="molecule type" value="Genomic_DNA"/>
</dbReference>